<feature type="transmembrane region" description="Helical" evidence="2">
    <location>
        <begin position="348"/>
        <end position="369"/>
    </location>
</feature>
<keyword evidence="2" id="KW-1133">Transmembrane helix</keyword>
<gene>
    <name evidence="4" type="ORF">HERILL_LOCUS15910</name>
</gene>
<protein>
    <submittedName>
        <fullName evidence="4">Uncharacterized protein</fullName>
    </submittedName>
</protein>
<evidence type="ECO:0000256" key="3">
    <source>
        <dbReference type="SAM" id="SignalP"/>
    </source>
</evidence>
<keyword evidence="5" id="KW-1185">Reference proteome</keyword>
<keyword evidence="2" id="KW-0472">Membrane</keyword>
<feature type="signal peptide" evidence="3">
    <location>
        <begin position="1"/>
        <end position="20"/>
    </location>
</feature>
<dbReference type="OrthoDB" id="6624682at2759"/>
<dbReference type="FunCoup" id="A0A7R8Z2I6">
    <property type="interactions" value="1"/>
</dbReference>
<reference evidence="4 5" key="1">
    <citation type="submission" date="2020-11" db="EMBL/GenBank/DDBJ databases">
        <authorList>
            <person name="Wallbank WR R."/>
            <person name="Pardo Diaz C."/>
            <person name="Kozak K."/>
            <person name="Martin S."/>
            <person name="Jiggins C."/>
            <person name="Moest M."/>
            <person name="Warren A I."/>
            <person name="Generalovic N T."/>
            <person name="Byers J.R.P. K."/>
            <person name="Montejo-Kovacevich G."/>
            <person name="Yen C E."/>
        </authorList>
    </citation>
    <scope>NUCLEOTIDE SEQUENCE [LARGE SCALE GENOMIC DNA]</scope>
</reference>
<dbReference type="AlphaFoldDB" id="A0A7R8Z2I6"/>
<dbReference type="InParanoid" id="A0A7R8Z2I6"/>
<feature type="compositionally biased region" description="Polar residues" evidence="1">
    <location>
        <begin position="787"/>
        <end position="817"/>
    </location>
</feature>
<organism evidence="4 5">
    <name type="scientific">Hermetia illucens</name>
    <name type="common">Black soldier fly</name>
    <dbReference type="NCBI Taxonomy" id="343691"/>
    <lineage>
        <taxon>Eukaryota</taxon>
        <taxon>Metazoa</taxon>
        <taxon>Ecdysozoa</taxon>
        <taxon>Arthropoda</taxon>
        <taxon>Hexapoda</taxon>
        <taxon>Insecta</taxon>
        <taxon>Pterygota</taxon>
        <taxon>Neoptera</taxon>
        <taxon>Endopterygota</taxon>
        <taxon>Diptera</taxon>
        <taxon>Brachycera</taxon>
        <taxon>Stratiomyomorpha</taxon>
        <taxon>Stratiomyidae</taxon>
        <taxon>Hermetiinae</taxon>
        <taxon>Hermetia</taxon>
    </lineage>
</organism>
<name>A0A7R8Z2I6_HERIL</name>
<feature type="region of interest" description="Disordered" evidence="1">
    <location>
        <begin position="748"/>
        <end position="840"/>
    </location>
</feature>
<keyword evidence="3" id="KW-0732">Signal</keyword>
<feature type="compositionally biased region" description="Low complexity" evidence="1">
    <location>
        <begin position="454"/>
        <end position="467"/>
    </location>
</feature>
<evidence type="ECO:0000313" key="5">
    <source>
        <dbReference type="Proteomes" id="UP000594454"/>
    </source>
</evidence>
<accession>A0A7R8Z2I6</accession>
<evidence type="ECO:0000256" key="2">
    <source>
        <dbReference type="SAM" id="Phobius"/>
    </source>
</evidence>
<proteinExistence type="predicted"/>
<feature type="region of interest" description="Disordered" evidence="1">
    <location>
        <begin position="381"/>
        <end position="408"/>
    </location>
</feature>
<feature type="compositionally biased region" description="Basic residues" evidence="1">
    <location>
        <begin position="514"/>
        <end position="526"/>
    </location>
</feature>
<evidence type="ECO:0000256" key="1">
    <source>
        <dbReference type="SAM" id="MobiDB-lite"/>
    </source>
</evidence>
<evidence type="ECO:0000313" key="4">
    <source>
        <dbReference type="EMBL" id="CAD7093636.1"/>
    </source>
</evidence>
<feature type="compositionally biased region" description="Basic and acidic residues" evidence="1">
    <location>
        <begin position="428"/>
        <end position="443"/>
    </location>
</feature>
<sequence length="881" mass="98121">MLEVLVEVIVVCLIAAICNCEEGDVEQPAYYTVQEHLSRKDGLSAAQRELRVEDFFWSGSGDGPPEFLKKVHSSGKDGKEVIIKTETLIATVYVEGQNEEDMLCLDCTGNANGLPLNFTSDRRYWLLTVVAGFLRPPDFPLLEGNLAKLYRIAFTRQQSFHLGITNNFAEKHNNADRSKRHTLMYELRYKRKIKRAVVPADMEDDDLQQVAAPETKTDTGVKDNKAKLFDPRTPDPNIRILIHNVTLITEDDIQNWDNNYDDLSDQRNSRPMANQTEIIYSVFVNGKPVLATTAAEDMKLVSESEVISVMKKDIYMKAEPYLKEPQATPLVPAGKGGNVYNVFNSHPVMIAIVSVIVLLLIILLIALLLMTRAKRQRSAEVKRLSSRQGLLSNRSEGDGPGSRGRATDMATSGLEFNEGIDNGAFVYDHPKKSKMDSGKRDYPTIDFPLPPTSRPDSSSTTSTSDSSVYCPVNKPDIDLQTMLDEKANKLFDKKKRTTTTEINEKSEHTYSSAVKKRDKRTKTKAKTKRKYLAENRVGSIEETAQVHSAQGAFSTDSASDSLKPDFEYFEHNEAFNPNTHYHRNKVLGDRMFSDKIYDTVDNNCVSPTQAINREIIKALEPGEKTSESGSIGSFLSMASVKSFPRQQMPEPLHRVLEPVSVTHYDYFDNTVSSGTIKKPKGTKTVTLVDYSRHTQSDTPDPGVIGPIVWEIHKKRLGNQNGSVDSPVRDPASTRNRFEGLLEGAIQMYEAESSPKKSPEKGMSGSYTRRKDVRGKSAIIPNFPRLPRSNSDNRPVTAGPTQSHSNNSTQPPTPNSRAWGSGAPSPLVRPLSAGPFHCPDPPTVDVTRVLAHQSTDKTQLSAAPLIEAIQNELKKFKRENSK</sequence>
<feature type="chain" id="PRO_5031478399" evidence="3">
    <location>
        <begin position="21"/>
        <end position="881"/>
    </location>
</feature>
<dbReference type="OMA" id="GPFHRPN"/>
<feature type="region of interest" description="Disordered" evidence="1">
    <location>
        <begin position="427"/>
        <end position="469"/>
    </location>
</feature>
<dbReference type="EMBL" id="LR899014">
    <property type="protein sequence ID" value="CAD7093636.1"/>
    <property type="molecule type" value="Genomic_DNA"/>
</dbReference>
<keyword evidence="2" id="KW-0812">Transmembrane</keyword>
<dbReference type="Proteomes" id="UP000594454">
    <property type="component" value="Chromosome 6"/>
</dbReference>
<feature type="region of interest" description="Disordered" evidence="1">
    <location>
        <begin position="501"/>
        <end position="526"/>
    </location>
</feature>